<evidence type="ECO:0000313" key="3">
    <source>
        <dbReference type="EMBL" id="KAF5685259.1"/>
    </source>
</evidence>
<keyword evidence="2" id="KW-1133">Transmembrane helix</keyword>
<keyword evidence="2" id="KW-0472">Membrane</keyword>
<organism evidence="3 4">
    <name type="scientific">Fusarium circinatum</name>
    <name type="common">Pitch canker fungus</name>
    <name type="synonym">Gibberella circinata</name>
    <dbReference type="NCBI Taxonomy" id="48490"/>
    <lineage>
        <taxon>Eukaryota</taxon>
        <taxon>Fungi</taxon>
        <taxon>Dikarya</taxon>
        <taxon>Ascomycota</taxon>
        <taxon>Pezizomycotina</taxon>
        <taxon>Sordariomycetes</taxon>
        <taxon>Hypocreomycetidae</taxon>
        <taxon>Hypocreales</taxon>
        <taxon>Nectriaceae</taxon>
        <taxon>Fusarium</taxon>
        <taxon>Fusarium fujikuroi species complex</taxon>
    </lineage>
</organism>
<protein>
    <submittedName>
        <fullName evidence="3">Uncharacterized protein</fullName>
    </submittedName>
</protein>
<keyword evidence="2" id="KW-0812">Transmembrane</keyword>
<evidence type="ECO:0000256" key="2">
    <source>
        <dbReference type="SAM" id="Phobius"/>
    </source>
</evidence>
<proteinExistence type="predicted"/>
<dbReference type="Proteomes" id="UP000572754">
    <property type="component" value="Unassembled WGS sequence"/>
</dbReference>
<dbReference type="AlphaFoldDB" id="A0A8H5UDH8"/>
<gene>
    <name evidence="3" type="ORF">FCIRC_3562</name>
</gene>
<evidence type="ECO:0000313" key="4">
    <source>
        <dbReference type="Proteomes" id="UP000572754"/>
    </source>
</evidence>
<dbReference type="EMBL" id="JAAQPE010000114">
    <property type="protein sequence ID" value="KAF5685259.1"/>
    <property type="molecule type" value="Genomic_DNA"/>
</dbReference>
<feature type="region of interest" description="Disordered" evidence="1">
    <location>
        <begin position="75"/>
        <end position="100"/>
    </location>
</feature>
<reference evidence="3 4" key="2">
    <citation type="submission" date="2020-05" db="EMBL/GenBank/DDBJ databases">
        <title>Identification and distribution of gene clusters putatively required for synthesis of sphingolipid metabolism inhibitors in phylogenetically diverse species of the filamentous fungus Fusarium.</title>
        <authorList>
            <person name="Kim H.-S."/>
            <person name="Busman M."/>
            <person name="Brown D.W."/>
            <person name="Divon H."/>
            <person name="Uhlig S."/>
            <person name="Proctor R.H."/>
        </authorList>
    </citation>
    <scope>NUCLEOTIDE SEQUENCE [LARGE SCALE GENOMIC DNA]</scope>
    <source>
        <strain evidence="3 4">NRRL 25331</strain>
    </source>
</reference>
<keyword evidence="4" id="KW-1185">Reference proteome</keyword>
<name>A0A8H5UDH8_FUSCI</name>
<reference evidence="4" key="1">
    <citation type="journal article" date="2020" name="BMC Genomics">
        <title>Correction to: Identification and distribution of gene clusters required for synthesis of sphingolipid metabolism inhibitors in diverse species of the filamentous fungus Fusarium.</title>
        <authorList>
            <person name="Kim H.S."/>
            <person name="Lohmar J.M."/>
            <person name="Busman M."/>
            <person name="Brown D.W."/>
            <person name="Naumann T.A."/>
            <person name="Divon H.H."/>
            <person name="Lysoe E."/>
            <person name="Uhlig S."/>
            <person name="Proctor R.H."/>
        </authorList>
    </citation>
    <scope>NUCLEOTIDE SEQUENCE [LARGE SCALE GENOMIC DNA]</scope>
    <source>
        <strain evidence="4">NRRL 25331</strain>
    </source>
</reference>
<sequence>MDSDPAPNFIHPQHLTFNYTTADSYSIPGDLQINLPKGLNMRFFSILSTMTLVASVMGAAIPAPVEETNIEVKRAEGHEDAGLQKRDEGYGDGCARKRGC</sequence>
<feature type="transmembrane region" description="Helical" evidence="2">
    <location>
        <begin position="43"/>
        <end position="65"/>
    </location>
</feature>
<evidence type="ECO:0000256" key="1">
    <source>
        <dbReference type="SAM" id="MobiDB-lite"/>
    </source>
</evidence>
<accession>A0A8H5UDH8</accession>
<feature type="compositionally biased region" description="Basic and acidic residues" evidence="1">
    <location>
        <begin position="75"/>
        <end position="89"/>
    </location>
</feature>
<comment type="caution">
    <text evidence="3">The sequence shown here is derived from an EMBL/GenBank/DDBJ whole genome shotgun (WGS) entry which is preliminary data.</text>
</comment>